<accession>A0A7C4Q599</accession>
<organism evidence="1">
    <name type="scientific">Bellilinea caldifistulae</name>
    <dbReference type="NCBI Taxonomy" id="360411"/>
    <lineage>
        <taxon>Bacteria</taxon>
        <taxon>Bacillati</taxon>
        <taxon>Chloroflexota</taxon>
        <taxon>Anaerolineae</taxon>
        <taxon>Anaerolineales</taxon>
        <taxon>Anaerolineaceae</taxon>
        <taxon>Bellilinea</taxon>
    </lineage>
</organism>
<name>A0A7C4Q599_9CHLR</name>
<proteinExistence type="predicted"/>
<gene>
    <name evidence="1" type="ORF">ENT17_09050</name>
</gene>
<comment type="caution">
    <text evidence="1">The sequence shown here is derived from an EMBL/GenBank/DDBJ whole genome shotgun (WGS) entry which is preliminary data.</text>
</comment>
<evidence type="ECO:0000313" key="1">
    <source>
        <dbReference type="EMBL" id="HGS87752.1"/>
    </source>
</evidence>
<dbReference type="EMBL" id="DSXR01000092">
    <property type="protein sequence ID" value="HGS87752.1"/>
    <property type="molecule type" value="Genomic_DNA"/>
</dbReference>
<protein>
    <submittedName>
        <fullName evidence="1">Uncharacterized protein</fullName>
    </submittedName>
</protein>
<reference evidence="1" key="1">
    <citation type="journal article" date="2020" name="mSystems">
        <title>Genome- and Community-Level Interaction Insights into Carbon Utilization and Element Cycling Functions of Hydrothermarchaeota in Hydrothermal Sediment.</title>
        <authorList>
            <person name="Zhou Z."/>
            <person name="Liu Y."/>
            <person name="Xu W."/>
            <person name="Pan J."/>
            <person name="Luo Z.H."/>
            <person name="Li M."/>
        </authorList>
    </citation>
    <scope>NUCLEOTIDE SEQUENCE [LARGE SCALE GENOMIC DNA]</scope>
    <source>
        <strain evidence="1">SpSt-556</strain>
    </source>
</reference>
<dbReference type="AlphaFoldDB" id="A0A7C4Q599"/>
<sequence>MVVFDYPPLDWSVNAERIKETGCVGVLQESCSELIALGCDEISPPRFYTGGLMPSYAIGECIHQGNNPPNPAYFKKPAGLDSRYRSYIVFYEDDYRLVIKRTEFREIFAPVESADEALSYAMAMTSLTADFNIAPNANREYLAGVIEETHVEETPAGYVVHLFDSDHRMGCDTHEFFAVRVLVTQSGEVSELSREKIYTSYACFDFDGLTLDQE</sequence>